<sequence length="274" mass="29493">MEIIEAAGLEIFLYRTAIRHGDHWTSTVAPGLWLGTLAQGSVAIDRQPAAWAPGMAARFWSADPFPSHHTATGDGMVAGVFLRVKPDAVTDLLGPEAERLTAGRPDGPQSDGAHVVDLPMALIWRMLGTSGPATSRRLHLTAMALHLLGLALDTIGDADVVAPPARLSAGDIERLHAARDILLGDLATPPDVPMLARMVGLNTRKLGQGFRLLFGSPVYAFVKNRRLEEARRLIEDEGLGVAQAAWRVGYSPAHLSTAFRRHHGVAPTMLRRTP</sequence>
<evidence type="ECO:0000313" key="6">
    <source>
        <dbReference type="Proteomes" id="UP000603352"/>
    </source>
</evidence>
<organism evidence="5 6">
    <name type="scientific">Tistrella bauzanensis</name>
    <dbReference type="NCBI Taxonomy" id="657419"/>
    <lineage>
        <taxon>Bacteria</taxon>
        <taxon>Pseudomonadati</taxon>
        <taxon>Pseudomonadota</taxon>
        <taxon>Alphaproteobacteria</taxon>
        <taxon>Geminicoccales</taxon>
        <taxon>Geminicoccaceae</taxon>
        <taxon>Tistrella</taxon>
    </lineage>
</organism>
<dbReference type="RefSeq" id="WP_188578774.1">
    <property type="nucleotide sequence ID" value="NZ_BMDZ01000031.1"/>
</dbReference>
<feature type="domain" description="HTH araC/xylS-type" evidence="4">
    <location>
        <begin position="176"/>
        <end position="273"/>
    </location>
</feature>
<dbReference type="Proteomes" id="UP000603352">
    <property type="component" value="Unassembled WGS sequence"/>
</dbReference>
<dbReference type="SUPFAM" id="SSF46689">
    <property type="entry name" value="Homeodomain-like"/>
    <property type="match status" value="1"/>
</dbReference>
<reference evidence="6" key="1">
    <citation type="journal article" date="2019" name="Int. J. Syst. Evol. Microbiol.">
        <title>The Global Catalogue of Microorganisms (GCM) 10K type strain sequencing project: providing services to taxonomists for standard genome sequencing and annotation.</title>
        <authorList>
            <consortium name="The Broad Institute Genomics Platform"/>
            <consortium name="The Broad Institute Genome Sequencing Center for Infectious Disease"/>
            <person name="Wu L."/>
            <person name="Ma J."/>
        </authorList>
    </citation>
    <scope>NUCLEOTIDE SEQUENCE [LARGE SCALE GENOMIC DNA]</scope>
    <source>
        <strain evidence="6">CGMCC 1.10188</strain>
    </source>
</reference>
<dbReference type="EMBL" id="BMDZ01000031">
    <property type="protein sequence ID" value="GGB44696.1"/>
    <property type="molecule type" value="Genomic_DNA"/>
</dbReference>
<dbReference type="InterPro" id="IPR053142">
    <property type="entry name" value="PchR_regulatory_protein"/>
</dbReference>
<comment type="caution">
    <text evidence="5">The sequence shown here is derived from an EMBL/GenBank/DDBJ whole genome shotgun (WGS) entry which is preliminary data.</text>
</comment>
<protein>
    <recommendedName>
        <fullName evidence="4">HTH araC/xylS-type domain-containing protein</fullName>
    </recommendedName>
</protein>
<accession>A0ABQ1INL8</accession>
<dbReference type="PANTHER" id="PTHR47893:SF1">
    <property type="entry name" value="REGULATORY PROTEIN PCHR"/>
    <property type="match status" value="1"/>
</dbReference>
<gene>
    <name evidence="5" type="ORF">GCM10011505_27490</name>
</gene>
<proteinExistence type="predicted"/>
<keyword evidence="3" id="KW-0804">Transcription</keyword>
<name>A0ABQ1INL8_9PROT</name>
<dbReference type="Gene3D" id="1.10.10.60">
    <property type="entry name" value="Homeodomain-like"/>
    <property type="match status" value="1"/>
</dbReference>
<keyword evidence="6" id="KW-1185">Reference proteome</keyword>
<dbReference type="InterPro" id="IPR009057">
    <property type="entry name" value="Homeodomain-like_sf"/>
</dbReference>
<dbReference type="InterPro" id="IPR018060">
    <property type="entry name" value="HTH_AraC"/>
</dbReference>
<evidence type="ECO:0000259" key="4">
    <source>
        <dbReference type="PROSITE" id="PS01124"/>
    </source>
</evidence>
<dbReference type="PROSITE" id="PS01124">
    <property type="entry name" value="HTH_ARAC_FAMILY_2"/>
    <property type="match status" value="1"/>
</dbReference>
<evidence type="ECO:0000256" key="1">
    <source>
        <dbReference type="ARBA" id="ARBA00023015"/>
    </source>
</evidence>
<evidence type="ECO:0000256" key="2">
    <source>
        <dbReference type="ARBA" id="ARBA00023125"/>
    </source>
</evidence>
<dbReference type="InterPro" id="IPR018062">
    <property type="entry name" value="HTH_AraC-typ_CS"/>
</dbReference>
<dbReference type="PROSITE" id="PS00041">
    <property type="entry name" value="HTH_ARAC_FAMILY_1"/>
    <property type="match status" value="1"/>
</dbReference>
<evidence type="ECO:0000256" key="3">
    <source>
        <dbReference type="ARBA" id="ARBA00023163"/>
    </source>
</evidence>
<evidence type="ECO:0000313" key="5">
    <source>
        <dbReference type="EMBL" id="GGB44696.1"/>
    </source>
</evidence>
<keyword evidence="2" id="KW-0238">DNA-binding</keyword>
<dbReference type="Pfam" id="PF12833">
    <property type="entry name" value="HTH_18"/>
    <property type="match status" value="1"/>
</dbReference>
<dbReference type="PANTHER" id="PTHR47893">
    <property type="entry name" value="REGULATORY PROTEIN PCHR"/>
    <property type="match status" value="1"/>
</dbReference>
<keyword evidence="1" id="KW-0805">Transcription regulation</keyword>
<dbReference type="SMART" id="SM00342">
    <property type="entry name" value="HTH_ARAC"/>
    <property type="match status" value="1"/>
</dbReference>